<gene>
    <name evidence="3" type="ORF">PYX00_006027</name>
</gene>
<feature type="compositionally biased region" description="Basic and acidic residues" evidence="1">
    <location>
        <begin position="225"/>
        <end position="240"/>
    </location>
</feature>
<organism evidence="3">
    <name type="scientific">Menopon gallinae</name>
    <name type="common">poultry shaft louse</name>
    <dbReference type="NCBI Taxonomy" id="328185"/>
    <lineage>
        <taxon>Eukaryota</taxon>
        <taxon>Metazoa</taxon>
        <taxon>Ecdysozoa</taxon>
        <taxon>Arthropoda</taxon>
        <taxon>Hexapoda</taxon>
        <taxon>Insecta</taxon>
        <taxon>Pterygota</taxon>
        <taxon>Neoptera</taxon>
        <taxon>Paraneoptera</taxon>
        <taxon>Psocodea</taxon>
        <taxon>Troctomorpha</taxon>
        <taxon>Phthiraptera</taxon>
        <taxon>Amblycera</taxon>
        <taxon>Menoponidae</taxon>
        <taxon>Menopon</taxon>
    </lineage>
</organism>
<evidence type="ECO:0000256" key="2">
    <source>
        <dbReference type="SAM" id="SignalP"/>
    </source>
</evidence>
<dbReference type="EMBL" id="JARGDH010000003">
    <property type="protein sequence ID" value="KAL0273334.1"/>
    <property type="molecule type" value="Genomic_DNA"/>
</dbReference>
<proteinExistence type="predicted"/>
<keyword evidence="2" id="KW-0732">Signal</keyword>
<reference evidence="3" key="1">
    <citation type="journal article" date="2024" name="Gigascience">
        <title>Chromosome-level genome of the poultry shaft louse Menopon gallinae provides insight into the host-switching and adaptive evolution of parasitic lice.</title>
        <authorList>
            <person name="Xu Y."/>
            <person name="Ma L."/>
            <person name="Liu S."/>
            <person name="Liang Y."/>
            <person name="Liu Q."/>
            <person name="He Z."/>
            <person name="Tian L."/>
            <person name="Duan Y."/>
            <person name="Cai W."/>
            <person name="Li H."/>
            <person name="Song F."/>
        </authorList>
    </citation>
    <scope>NUCLEOTIDE SEQUENCE</scope>
    <source>
        <strain evidence="3">Cailab_2023a</strain>
    </source>
</reference>
<comment type="caution">
    <text evidence="3">The sequence shown here is derived from an EMBL/GenBank/DDBJ whole genome shotgun (WGS) entry which is preliminary data.</text>
</comment>
<dbReference type="InterPro" id="IPR010276">
    <property type="entry name" value="Allatostatin"/>
</dbReference>
<feature type="chain" id="PRO_5043811296" description="Allatostatin-A" evidence="2">
    <location>
        <begin position="23"/>
        <end position="290"/>
    </location>
</feature>
<dbReference type="AlphaFoldDB" id="A0AAW2HTY5"/>
<dbReference type="Pfam" id="PF05953">
    <property type="entry name" value="Allatostatin"/>
    <property type="match status" value="10"/>
</dbReference>
<feature type="signal peptide" evidence="2">
    <location>
        <begin position="1"/>
        <end position="22"/>
    </location>
</feature>
<name>A0AAW2HTY5_9NEOP</name>
<evidence type="ECO:0008006" key="4">
    <source>
        <dbReference type="Google" id="ProtNLM"/>
    </source>
</evidence>
<dbReference type="GO" id="GO:0005184">
    <property type="term" value="F:neuropeptide hormone activity"/>
    <property type="evidence" value="ECO:0007669"/>
    <property type="project" value="InterPro"/>
</dbReference>
<accession>A0AAW2HTY5</accession>
<evidence type="ECO:0000313" key="3">
    <source>
        <dbReference type="EMBL" id="KAL0273334.1"/>
    </source>
</evidence>
<feature type="region of interest" description="Disordered" evidence="1">
    <location>
        <begin position="225"/>
        <end position="244"/>
    </location>
</feature>
<evidence type="ECO:0000256" key="1">
    <source>
        <dbReference type="SAM" id="MobiDB-lite"/>
    </source>
</evidence>
<protein>
    <recommendedName>
        <fullName evidence="4">Allatostatin-A</fullName>
    </recommendedName>
</protein>
<sequence length="290" mass="33306">MEGRIPISLAIVVLGCFTFVSAFEEHRGKSVDAESDVDLDKRLSEYGKKPYHYMSEYKRLPLYNFGLGKRSPRYNFGLGKRYLEEEDLATDYDEYPLEEEEEELQPELYLDEEMQAPEKRQGPYSFGLGKRLPKYDFGLGKRAGPYDFGLGKRAGPYDFGLGKRTQRFNFGLGKRSGPYSFGLGKKAADAVSLGNRFSFGLGKREDADAEPRLYKREIAGKDLEDFGNRTETGNRHDLQKRSRNSAVSVDGFSRRFRKPFAYNFGLGKRRPLYDFGLGKRNYRSDHENTF</sequence>
<dbReference type="PROSITE" id="PS51257">
    <property type="entry name" value="PROKAR_LIPOPROTEIN"/>
    <property type="match status" value="1"/>
</dbReference>